<name>A0ABX7Q5A1_9BACT</name>
<dbReference type="RefSeq" id="WP_207164328.1">
    <property type="nucleotide sequence ID" value="NZ_CP071382.1"/>
</dbReference>
<feature type="chain" id="PRO_5046995438" description="Lipoprotein" evidence="1">
    <location>
        <begin position="20"/>
        <end position="310"/>
    </location>
</feature>
<gene>
    <name evidence="2" type="ORF">JZM60_04530</name>
</gene>
<keyword evidence="3" id="KW-1185">Reference proteome</keyword>
<keyword evidence="1" id="KW-0732">Signal</keyword>
<feature type="signal peptide" evidence="1">
    <location>
        <begin position="1"/>
        <end position="19"/>
    </location>
</feature>
<proteinExistence type="predicted"/>
<dbReference type="PROSITE" id="PS51257">
    <property type="entry name" value="PROKAR_LIPOPROTEIN"/>
    <property type="match status" value="1"/>
</dbReference>
<reference evidence="2 3" key="1">
    <citation type="submission" date="2021-03" db="EMBL/GenBank/DDBJ databases">
        <title>Geobacter metallireducens gen. nov. sp. nov., a microorganism capable of coupling the complete oxidation of organic compounds to the reduction of iron and other metals.</title>
        <authorList>
            <person name="Li Y."/>
        </authorList>
    </citation>
    <scope>NUCLEOTIDE SEQUENCE [LARGE SCALE GENOMIC DNA]</scope>
    <source>
        <strain evidence="2 3">Jerry-YX</strain>
    </source>
</reference>
<evidence type="ECO:0000313" key="3">
    <source>
        <dbReference type="Proteomes" id="UP000663651"/>
    </source>
</evidence>
<evidence type="ECO:0008006" key="4">
    <source>
        <dbReference type="Google" id="ProtNLM"/>
    </source>
</evidence>
<evidence type="ECO:0000313" key="2">
    <source>
        <dbReference type="EMBL" id="QSV46549.1"/>
    </source>
</evidence>
<protein>
    <recommendedName>
        <fullName evidence="4">Lipoprotein</fullName>
    </recommendedName>
</protein>
<dbReference type="Proteomes" id="UP000663651">
    <property type="component" value="Chromosome"/>
</dbReference>
<organism evidence="2 3">
    <name type="scientific">Geobacter benzoatilyticus</name>
    <dbReference type="NCBI Taxonomy" id="2815309"/>
    <lineage>
        <taxon>Bacteria</taxon>
        <taxon>Pseudomonadati</taxon>
        <taxon>Thermodesulfobacteriota</taxon>
        <taxon>Desulfuromonadia</taxon>
        <taxon>Geobacterales</taxon>
        <taxon>Geobacteraceae</taxon>
        <taxon>Geobacter</taxon>
    </lineage>
</organism>
<accession>A0ABX7Q5A1</accession>
<dbReference type="EMBL" id="CP071382">
    <property type="protein sequence ID" value="QSV46549.1"/>
    <property type="molecule type" value="Genomic_DNA"/>
</dbReference>
<evidence type="ECO:0000256" key="1">
    <source>
        <dbReference type="SAM" id="SignalP"/>
    </source>
</evidence>
<sequence>MKNCSLVLLATALFLGGCANSLPIQKTVETNVERELKSYNLDIMTSEGSSVVNSPRLQVSVQGAKTFTVKSFEHQVAYDVFTPYQGLRELYEIPVGIATLPVAVTVNMVDFLLLGLLPNSFTDTLLDVSFAGLNPFLNIESESRFKKEVLSEEKKLLDEKEEFVKKPLAGGTLTIAAGTAKTTHTLDANGKAEIPLLPIGSALTEGAEHLLLEAESEGTKATLQLEIGRQLEARIKQAAAITGKYGSALSSAASSDTNAVPDIKAMATDIAALSRMGFDKESKGLEKMLLQTLKDNDQGELRKEIVNALL</sequence>